<name>A0A4V2Q2F2_9GAMM</name>
<sequence>MRKSLIAVGVIVILGAAWTGSAWYTGKQFEQRLPALLDEANARIKTTFPEAGVKLAVQDYHRALFSSRLNVVLLSDGSTGDNKPLKPGDEIVIRENVDHGPFPFAQLKKGVFIPSMASVQSRLAETPFVKPLIAASQGKSPVSAVTRVGYSGDTVSAIDFAPLDYKDADSLVRSSGGQLNAAIDHDLNKVTLDGALSSLVVAGINQFQQREQVTLHDVSVDSDTHKGKQGYSIGDNTLKVKSLIYNLDGKDMLNTDNLSQVTTATEDGDKLNVQVAYSLDMLHVQGQEFGSGKLTVKLSNLDAKAIAQFSDRYHNQVQQIMQQTGAADPAVQQEQITQALITNLPLALKGSPYLSIAPLSWKNSKGESAFNLTLNVNDPSQLPPGAPATTPELQLARFVNKLDAKLTIPLDMATELTTQFAKIQGYNADEAQKLAKQQVQGLAAMGQMFKLTTVDDNVLSSSFHYADNQVNLNGQKMSLQNFLGLFGLFGAPDSPTQPVQPQAVPQP</sequence>
<dbReference type="Pfam" id="PF06097">
    <property type="entry name" value="DUF945"/>
    <property type="match status" value="1"/>
</dbReference>
<dbReference type="RefSeq" id="WP_132921563.1">
    <property type="nucleotide sequence ID" value="NZ_SJOI01000001.1"/>
</dbReference>
<reference evidence="1 2" key="1">
    <citation type="submission" date="2019-02" db="EMBL/GenBank/DDBJ databases">
        <title>Investigation of anaerobic lignin degradation for improved lignocellulosic biofuels.</title>
        <authorList>
            <person name="Deangelis K."/>
        </authorList>
    </citation>
    <scope>NUCLEOTIDE SEQUENCE [LARGE SCALE GENOMIC DNA]</scope>
    <source>
        <strain evidence="1 2">159R</strain>
    </source>
</reference>
<comment type="caution">
    <text evidence="1">The sequence shown here is derived from an EMBL/GenBank/DDBJ whole genome shotgun (WGS) entry which is preliminary data.</text>
</comment>
<gene>
    <name evidence="1" type="ORF">EZJ58_0652</name>
</gene>
<proteinExistence type="predicted"/>
<dbReference type="EMBL" id="SJOI01000001">
    <property type="protein sequence ID" value="TCL02628.1"/>
    <property type="molecule type" value="Genomic_DNA"/>
</dbReference>
<evidence type="ECO:0000313" key="2">
    <source>
        <dbReference type="Proteomes" id="UP000294555"/>
    </source>
</evidence>
<dbReference type="AlphaFoldDB" id="A0A4V2Q2F2"/>
<dbReference type="InterPro" id="IPR010352">
    <property type="entry name" value="DUF945"/>
</dbReference>
<organism evidence="1 2">
    <name type="scientific">Sodalis ligni</name>
    <dbReference type="NCBI Taxonomy" id="2697027"/>
    <lineage>
        <taxon>Bacteria</taxon>
        <taxon>Pseudomonadati</taxon>
        <taxon>Pseudomonadota</taxon>
        <taxon>Gammaproteobacteria</taxon>
        <taxon>Enterobacterales</taxon>
        <taxon>Bruguierivoracaceae</taxon>
        <taxon>Sodalis</taxon>
    </lineage>
</organism>
<dbReference type="OrthoDB" id="5444681at2"/>
<dbReference type="Proteomes" id="UP000294555">
    <property type="component" value="Unassembled WGS sequence"/>
</dbReference>
<keyword evidence="2" id="KW-1185">Reference proteome</keyword>
<evidence type="ECO:0000313" key="1">
    <source>
        <dbReference type="EMBL" id="TCL02628.1"/>
    </source>
</evidence>
<accession>A0A4V2Q2F2</accession>
<protein>
    <submittedName>
        <fullName evidence="1">Uncharacterized protein YdgA (DUF945 family)</fullName>
    </submittedName>
</protein>